<dbReference type="Pfam" id="PF14284">
    <property type="entry name" value="PcfJ"/>
    <property type="match status" value="1"/>
</dbReference>
<protein>
    <submittedName>
        <fullName evidence="2">PcfJ like protein</fullName>
    </submittedName>
</protein>
<name>A0A8S5LH37_9CAUD</name>
<feature type="compositionally biased region" description="Basic residues" evidence="1">
    <location>
        <begin position="555"/>
        <end position="566"/>
    </location>
</feature>
<organism evidence="2">
    <name type="scientific">Siphoviridae sp. ctxS04</name>
    <dbReference type="NCBI Taxonomy" id="2823610"/>
    <lineage>
        <taxon>Viruses</taxon>
        <taxon>Duplodnaviria</taxon>
        <taxon>Heunggongvirae</taxon>
        <taxon>Uroviricota</taxon>
        <taxon>Caudoviricetes</taxon>
    </lineage>
</organism>
<evidence type="ECO:0000313" key="2">
    <source>
        <dbReference type="EMBL" id="DAD69356.1"/>
    </source>
</evidence>
<evidence type="ECO:0000256" key="1">
    <source>
        <dbReference type="SAM" id="MobiDB-lite"/>
    </source>
</evidence>
<dbReference type="InterPro" id="IPR025586">
    <property type="entry name" value="PcfJ"/>
</dbReference>
<proteinExistence type="predicted"/>
<feature type="region of interest" description="Disordered" evidence="1">
    <location>
        <begin position="546"/>
        <end position="566"/>
    </location>
</feature>
<sequence>MSYTKQEREILDSWPTVTAQDLEAMNGLFSHYLFFSRAGDLMGLSGINLWASCCGHKEARPYLTRTQDQEHWTLMDLRHKARLTCPWCGRKVTAIDLSRAKGRKSLRQTELTVLLRAKGDALYADALVLYKDYADEAALTAGPVAWCSSGYRFVQGEVMQVDHQWDDKHPRITYERDKLGRKKLVQEPFKAGSISWYQHGSYSILNRGALEVHPFFRYCGFFDRWQYRPGGGRGYATKFHGLISYLTAYAIYPRQIEMLSKVGYWQPIADLVWSRKKNAAAMCWEESDPRKAFGVDKRELAWIMGVHPHMKVLEVRNYVRRHWDKTWDLPFCIDFCNLWGGQMNPMDVLRLAKRYRLDPDRLLRYFDGVFIQNEDYYCTLFELYRDYLDAAYALGRCMEHSSVLWPEQLYTAHDVAVAELADTQARTEGSRRAVSLKERRLKYEFEMDGLRIVFPATAGAIRREGKVLDHCVGGYASRHMSGVCTILFLRRANDPHTPYATIEMDGNKIRQIHGYHNDTLAGSPKPREVHKDFLDAWLRWLRAGSKRNEDGTPKLPKRTKKQKEVA</sequence>
<dbReference type="EMBL" id="BK014719">
    <property type="protein sequence ID" value="DAD69356.1"/>
    <property type="molecule type" value="Genomic_DNA"/>
</dbReference>
<accession>A0A8S5LH37</accession>
<reference evidence="2" key="1">
    <citation type="journal article" date="2021" name="Proc. Natl. Acad. Sci. U.S.A.">
        <title>A Catalog of Tens of Thousands of Viruses from Human Metagenomes Reveals Hidden Associations with Chronic Diseases.</title>
        <authorList>
            <person name="Tisza M.J."/>
            <person name="Buck C.B."/>
        </authorList>
    </citation>
    <scope>NUCLEOTIDE SEQUENCE</scope>
    <source>
        <strain evidence="2">CtxS04</strain>
    </source>
</reference>